<feature type="region of interest" description="Disordered" evidence="8">
    <location>
        <begin position="15"/>
        <end position="37"/>
    </location>
</feature>
<evidence type="ECO:0000256" key="1">
    <source>
        <dbReference type="ARBA" id="ARBA00004477"/>
    </source>
</evidence>
<keyword evidence="6" id="KW-0443">Lipid metabolism</keyword>
<dbReference type="Gene3D" id="2.60.40.150">
    <property type="entry name" value="C2 domain"/>
    <property type="match status" value="1"/>
</dbReference>
<name>A0A0V0ZZE3_9BILA</name>
<evidence type="ECO:0000256" key="2">
    <source>
        <dbReference type="ARBA" id="ARBA00022692"/>
    </source>
</evidence>
<comment type="subcellular location">
    <subcellularLocation>
        <location evidence="1">Endoplasmic reticulum membrane</location>
        <topology evidence="1">Multi-pass membrane protein</topology>
    </subcellularLocation>
</comment>
<dbReference type="Pfam" id="PF00168">
    <property type="entry name" value="C2"/>
    <property type="match status" value="1"/>
</dbReference>
<dbReference type="EMBL" id="JYDQ01000056">
    <property type="protein sequence ID" value="KRY17789.1"/>
    <property type="molecule type" value="Genomic_DNA"/>
</dbReference>
<keyword evidence="12" id="KW-1185">Reference proteome</keyword>
<gene>
    <name evidence="11" type="ORF">T12_3731</name>
</gene>
<dbReference type="PANTHER" id="PTHR23129:SF0">
    <property type="entry name" value="ACYL-COENZYME A DIPHOSPHATASE FITM2"/>
    <property type="match status" value="1"/>
</dbReference>
<evidence type="ECO:0000313" key="11">
    <source>
        <dbReference type="EMBL" id="KRY17789.1"/>
    </source>
</evidence>
<dbReference type="STRING" id="990121.A0A0V0ZZE3"/>
<evidence type="ECO:0000256" key="5">
    <source>
        <dbReference type="ARBA" id="ARBA00022989"/>
    </source>
</evidence>
<feature type="transmembrane region" description="Helical" evidence="9">
    <location>
        <begin position="377"/>
        <end position="397"/>
    </location>
</feature>
<evidence type="ECO:0000256" key="6">
    <source>
        <dbReference type="ARBA" id="ARBA00023098"/>
    </source>
</evidence>
<evidence type="ECO:0000256" key="4">
    <source>
        <dbReference type="ARBA" id="ARBA00022824"/>
    </source>
</evidence>
<dbReference type="PANTHER" id="PTHR23129">
    <property type="entry name" value="ACYL-COENZYME A DIPHOSPHATASE FITM2"/>
    <property type="match status" value="1"/>
</dbReference>
<dbReference type="Proteomes" id="UP000054783">
    <property type="component" value="Unassembled WGS sequence"/>
</dbReference>
<comment type="caution">
    <text evidence="11">The sequence shown here is derived from an EMBL/GenBank/DDBJ whole genome shotgun (WGS) entry which is preliminary data.</text>
</comment>
<keyword evidence="3" id="KW-0378">Hydrolase</keyword>
<accession>A0A0V0ZZE3</accession>
<protein>
    <submittedName>
        <fullName evidence="11">FIT family protein</fullName>
    </submittedName>
</protein>
<dbReference type="Pfam" id="PF10261">
    <property type="entry name" value="FIT"/>
    <property type="match status" value="2"/>
</dbReference>
<feature type="transmembrane region" description="Helical" evidence="9">
    <location>
        <begin position="522"/>
        <end position="540"/>
    </location>
</feature>
<dbReference type="GO" id="GO:0034389">
    <property type="term" value="P:lipid droplet organization"/>
    <property type="evidence" value="ECO:0007669"/>
    <property type="project" value="InterPro"/>
</dbReference>
<dbReference type="InterPro" id="IPR035892">
    <property type="entry name" value="C2_domain_sf"/>
</dbReference>
<dbReference type="AlphaFoldDB" id="A0A0V0ZZE3"/>
<dbReference type="GO" id="GO:0008654">
    <property type="term" value="P:phospholipid biosynthetic process"/>
    <property type="evidence" value="ECO:0007669"/>
    <property type="project" value="TreeGrafter"/>
</dbReference>
<dbReference type="CDD" id="cd00276">
    <property type="entry name" value="C2B_Synaptotagmin"/>
    <property type="match status" value="1"/>
</dbReference>
<organism evidence="11 12">
    <name type="scientific">Trichinella patagoniensis</name>
    <dbReference type="NCBI Taxonomy" id="990121"/>
    <lineage>
        <taxon>Eukaryota</taxon>
        <taxon>Metazoa</taxon>
        <taxon>Ecdysozoa</taxon>
        <taxon>Nematoda</taxon>
        <taxon>Enoplea</taxon>
        <taxon>Dorylaimia</taxon>
        <taxon>Trichinellida</taxon>
        <taxon>Trichinellidae</taxon>
        <taxon>Trichinella</taxon>
    </lineage>
</organism>
<dbReference type="InterPro" id="IPR046401">
    <property type="entry name" value="FITM1/2"/>
</dbReference>
<evidence type="ECO:0000256" key="9">
    <source>
        <dbReference type="SAM" id="Phobius"/>
    </source>
</evidence>
<evidence type="ECO:0000313" key="12">
    <source>
        <dbReference type="Proteomes" id="UP000054783"/>
    </source>
</evidence>
<dbReference type="GO" id="GO:0019915">
    <property type="term" value="P:lipid storage"/>
    <property type="evidence" value="ECO:0007669"/>
    <property type="project" value="InterPro"/>
</dbReference>
<dbReference type="SMART" id="SM00239">
    <property type="entry name" value="C2"/>
    <property type="match status" value="1"/>
</dbReference>
<dbReference type="InterPro" id="IPR000008">
    <property type="entry name" value="C2_dom"/>
</dbReference>
<keyword evidence="5 9" id="KW-1133">Transmembrane helix</keyword>
<sequence length="560" mass="64948">MESLLVHGWLQNKAGSRKAHSTTIKKHVNRSRSANESRGLIAPPSIRARSHTTPTGKPYRIHHGRVGTDNFSRHSEAGHNDPITDILFPMRRMHIGQKSIYFNHFSNSETWDKSKYVKSVQESRGEILITLFYSPERQHLGVTISRAKNLIRCNETSLINSFVTVWMVRNGELIDKRTGAMKRQTTDPIFNDAFAFFVPQGRLDETQIIVAVSDVCSPKVMDEIGHVLLSIGSTASSQQHWRELLCNPGKKITRWHTLTLKCSGINESSTPARRTLPPPESLGSIFTSMMLHLFRNYMLFPAEKRAIIYVVFVMLASIIADLRPLSRWHYFVRKDNIFNLYFVKWGWAWVFTFLGTFIVLTSYVYTIGNLRHVLTHFFRMIISTFIWWFCVTIFVHVEKRTGFCTKKSYAEKQLCIMNGGRWLSFDVSGHCFLLIYCCLLMAEELRVFKYWDHIKYALDSNNRDSVELAHLNDAEVEFCKIEYGRCTSWIRLFFVCTTMLNFLWEVMLIVTVLYFHSLAQKFAGTMIAVCCWYFTYRVWYRSEGSPGLPGVGKLRYQTTL</sequence>
<evidence type="ECO:0000256" key="3">
    <source>
        <dbReference type="ARBA" id="ARBA00022801"/>
    </source>
</evidence>
<feature type="domain" description="C2" evidence="10">
    <location>
        <begin position="123"/>
        <end position="256"/>
    </location>
</feature>
<dbReference type="SUPFAM" id="SSF49562">
    <property type="entry name" value="C2 domain (Calcium/lipid-binding domain, CaLB)"/>
    <property type="match status" value="1"/>
</dbReference>
<dbReference type="GO" id="GO:0010945">
    <property type="term" value="F:coenzyme A diphosphatase activity"/>
    <property type="evidence" value="ECO:0007669"/>
    <property type="project" value="InterPro"/>
</dbReference>
<evidence type="ECO:0000256" key="7">
    <source>
        <dbReference type="ARBA" id="ARBA00023136"/>
    </source>
</evidence>
<keyword evidence="2 9" id="KW-0812">Transmembrane</keyword>
<evidence type="ECO:0000259" key="10">
    <source>
        <dbReference type="PROSITE" id="PS50004"/>
    </source>
</evidence>
<feature type="transmembrane region" description="Helical" evidence="9">
    <location>
        <begin position="306"/>
        <end position="325"/>
    </location>
</feature>
<dbReference type="HAMAP" id="MF_03230">
    <property type="entry name" value="FITM2"/>
    <property type="match status" value="1"/>
</dbReference>
<feature type="transmembrane region" description="Helical" evidence="9">
    <location>
        <begin position="492"/>
        <end position="515"/>
    </location>
</feature>
<reference evidence="11 12" key="1">
    <citation type="submission" date="2015-01" db="EMBL/GenBank/DDBJ databases">
        <title>Evolution of Trichinella species and genotypes.</title>
        <authorList>
            <person name="Korhonen P.K."/>
            <person name="Edoardo P."/>
            <person name="Giuseppe L.R."/>
            <person name="Gasser R.B."/>
        </authorList>
    </citation>
    <scope>NUCLEOTIDE SEQUENCE [LARGE SCALE GENOMIC DNA]</scope>
    <source>
        <strain evidence="11">ISS2496</strain>
    </source>
</reference>
<dbReference type="OrthoDB" id="270970at2759"/>
<keyword evidence="7 9" id="KW-0472">Membrane</keyword>
<evidence type="ECO:0000256" key="8">
    <source>
        <dbReference type="SAM" id="MobiDB-lite"/>
    </source>
</evidence>
<feature type="compositionally biased region" description="Basic residues" evidence="8">
    <location>
        <begin position="15"/>
        <end position="30"/>
    </location>
</feature>
<proteinExistence type="inferred from homology"/>
<dbReference type="GO" id="GO:0005789">
    <property type="term" value="C:endoplasmic reticulum membrane"/>
    <property type="evidence" value="ECO:0007669"/>
    <property type="project" value="UniProtKB-SubCell"/>
</dbReference>
<dbReference type="PROSITE" id="PS50004">
    <property type="entry name" value="C2"/>
    <property type="match status" value="1"/>
</dbReference>
<feature type="transmembrane region" description="Helical" evidence="9">
    <location>
        <begin position="346"/>
        <end position="365"/>
    </location>
</feature>
<dbReference type="InterPro" id="IPR019388">
    <property type="entry name" value="FIT"/>
</dbReference>
<keyword evidence="4" id="KW-0256">Endoplasmic reticulum</keyword>